<gene>
    <name evidence="1" type="ordered locus">AXX17_At5g28050</name>
</gene>
<organism evidence="1 2">
    <name type="scientific">Arabidopsis thaliana</name>
    <name type="common">Mouse-ear cress</name>
    <dbReference type="NCBI Taxonomy" id="3702"/>
    <lineage>
        <taxon>Eukaryota</taxon>
        <taxon>Viridiplantae</taxon>
        <taxon>Streptophyta</taxon>
        <taxon>Embryophyta</taxon>
        <taxon>Tracheophyta</taxon>
        <taxon>Spermatophyta</taxon>
        <taxon>Magnoliopsida</taxon>
        <taxon>eudicotyledons</taxon>
        <taxon>Gunneridae</taxon>
        <taxon>Pentapetalae</taxon>
        <taxon>rosids</taxon>
        <taxon>malvids</taxon>
        <taxon>Brassicales</taxon>
        <taxon>Brassicaceae</taxon>
        <taxon>Camelineae</taxon>
        <taxon>Arabidopsis</taxon>
    </lineage>
</organism>
<dbReference type="EMBL" id="LUHQ01000005">
    <property type="protein sequence ID" value="OAO92294.1"/>
    <property type="molecule type" value="Genomic_DNA"/>
</dbReference>
<dbReference type="Proteomes" id="UP000078284">
    <property type="component" value="Chromosome 5"/>
</dbReference>
<comment type="caution">
    <text evidence="1">The sequence shown here is derived from an EMBL/GenBank/DDBJ whole genome shotgun (WGS) entry which is preliminary data.</text>
</comment>
<sequence length="60" mass="6965">MCDGTRCGLCLLVVWPSFFEEMQRFVLSDSTCIPFFVISLMSCRRLFWESLLYPVFCGLA</sequence>
<evidence type="ECO:0000313" key="1">
    <source>
        <dbReference type="EMBL" id="OAO92294.1"/>
    </source>
</evidence>
<proteinExistence type="predicted"/>
<protein>
    <submittedName>
        <fullName evidence="1">Uncharacterized protein</fullName>
    </submittedName>
</protein>
<dbReference type="AlphaFoldDB" id="A0A178UGF0"/>
<accession>A0A178UGF0</accession>
<evidence type="ECO:0000313" key="2">
    <source>
        <dbReference type="Proteomes" id="UP000078284"/>
    </source>
</evidence>
<name>A0A178UGF0_ARATH</name>
<reference evidence="2" key="1">
    <citation type="journal article" date="2016" name="Proc. Natl. Acad. Sci. U.S.A.">
        <title>Chromosome-level assembly of Arabidopsis thaliana Ler reveals the extent of translocation and inversion polymorphisms.</title>
        <authorList>
            <person name="Zapata L."/>
            <person name="Ding J."/>
            <person name="Willing E.M."/>
            <person name="Hartwig B."/>
            <person name="Bezdan D."/>
            <person name="Jiao W.B."/>
            <person name="Patel V."/>
            <person name="Velikkakam James G."/>
            <person name="Koornneef M."/>
            <person name="Ossowski S."/>
            <person name="Schneeberger K."/>
        </authorList>
    </citation>
    <scope>NUCLEOTIDE SEQUENCE [LARGE SCALE GENOMIC DNA]</scope>
    <source>
        <strain evidence="2">cv. Landsberg erecta</strain>
    </source>
</reference>